<feature type="compositionally biased region" description="Polar residues" evidence="3">
    <location>
        <begin position="64"/>
        <end position="76"/>
    </location>
</feature>
<sequence>MRAEHERGAAEGGRGGDFPEGAEPLMDDLRFEGDTNPGGEENQVPEVNHDHGDRSLEGHGRSQDPGQLQPQATAQPLTAMVPLPPPPRRRPRILYKPTPSQVQELERVFQETQNPDALTRRELARRVYLAEDRVKVSKSEKCIRPSFILKSA</sequence>
<dbReference type="GO" id="GO:0005634">
    <property type="term" value="C:nucleus"/>
    <property type="evidence" value="ECO:0007669"/>
    <property type="project" value="UniProtKB-SubCell"/>
</dbReference>
<evidence type="ECO:0000259" key="4">
    <source>
        <dbReference type="SMART" id="SM00389"/>
    </source>
</evidence>
<protein>
    <submittedName>
        <fullName evidence="5">Rhox homeobox family member 1-like</fullName>
    </submittedName>
</protein>
<dbReference type="InterPro" id="IPR001356">
    <property type="entry name" value="HD"/>
</dbReference>
<dbReference type="InterPro" id="IPR009057">
    <property type="entry name" value="Homeodomain-like_sf"/>
</dbReference>
<name>A0A8B7TGH9_CASCN</name>
<keyword evidence="2" id="KW-0238">DNA-binding</keyword>
<accession>A0A8B7TGH9</accession>
<dbReference type="RefSeq" id="XP_020006699.1">
    <property type="nucleotide sequence ID" value="XM_020151110.1"/>
</dbReference>
<evidence type="ECO:0000256" key="3">
    <source>
        <dbReference type="SAM" id="MobiDB-lite"/>
    </source>
</evidence>
<dbReference type="Gene3D" id="1.10.10.60">
    <property type="entry name" value="Homeodomain-like"/>
    <property type="match status" value="1"/>
</dbReference>
<comment type="subcellular location">
    <subcellularLocation>
        <location evidence="1 2">Nucleus</location>
    </subcellularLocation>
</comment>
<dbReference type="InterPro" id="IPR050649">
    <property type="entry name" value="Paired_Homeobox_TFs"/>
</dbReference>
<dbReference type="GO" id="GO:0000981">
    <property type="term" value="F:DNA-binding transcription factor activity, RNA polymerase II-specific"/>
    <property type="evidence" value="ECO:0007669"/>
    <property type="project" value="TreeGrafter"/>
</dbReference>
<feature type="compositionally biased region" description="Basic and acidic residues" evidence="3">
    <location>
        <begin position="47"/>
        <end position="62"/>
    </location>
</feature>
<proteinExistence type="predicted"/>
<evidence type="ECO:0000256" key="2">
    <source>
        <dbReference type="RuleBase" id="RU000682"/>
    </source>
</evidence>
<feature type="domain" description="Homeobox" evidence="4">
    <location>
        <begin position="88"/>
        <end position="146"/>
    </location>
</feature>
<reference evidence="5" key="1">
    <citation type="submission" date="2025-08" db="UniProtKB">
        <authorList>
            <consortium name="RefSeq"/>
        </authorList>
    </citation>
    <scope>IDENTIFICATION</scope>
    <source>
        <tissue evidence="5">Leukocyte</tissue>
    </source>
</reference>
<dbReference type="PANTHER" id="PTHR24329">
    <property type="entry name" value="HOMEOBOX PROTEIN ARISTALESS"/>
    <property type="match status" value="1"/>
</dbReference>
<dbReference type="KEGG" id="ccan:109673984"/>
<dbReference type="CDD" id="cd00086">
    <property type="entry name" value="homeodomain"/>
    <property type="match status" value="1"/>
</dbReference>
<dbReference type="PANTHER" id="PTHR24329:SF543">
    <property type="entry name" value="FI01017P-RELATED"/>
    <property type="match status" value="1"/>
</dbReference>
<feature type="region of interest" description="Disordered" evidence="3">
    <location>
        <begin position="1"/>
        <end position="94"/>
    </location>
</feature>
<keyword evidence="2" id="KW-0371">Homeobox</keyword>
<dbReference type="OrthoDB" id="9634605at2759"/>
<evidence type="ECO:0000256" key="1">
    <source>
        <dbReference type="ARBA" id="ARBA00004123"/>
    </source>
</evidence>
<dbReference type="SUPFAM" id="SSF46689">
    <property type="entry name" value="Homeodomain-like"/>
    <property type="match status" value="1"/>
</dbReference>
<gene>
    <name evidence="5" type="primary">LOC109673984</name>
</gene>
<dbReference type="SMART" id="SM00389">
    <property type="entry name" value="HOX"/>
    <property type="match status" value="1"/>
</dbReference>
<dbReference type="AlphaFoldDB" id="A0A8B7TGH9"/>
<keyword evidence="2" id="KW-0539">Nucleus</keyword>
<dbReference type="GO" id="GO:0000977">
    <property type="term" value="F:RNA polymerase II transcription regulatory region sequence-specific DNA binding"/>
    <property type="evidence" value="ECO:0007669"/>
    <property type="project" value="TreeGrafter"/>
</dbReference>
<organism evidence="5">
    <name type="scientific">Castor canadensis</name>
    <name type="common">American beaver</name>
    <dbReference type="NCBI Taxonomy" id="51338"/>
    <lineage>
        <taxon>Eukaryota</taxon>
        <taxon>Metazoa</taxon>
        <taxon>Chordata</taxon>
        <taxon>Craniata</taxon>
        <taxon>Vertebrata</taxon>
        <taxon>Euteleostomi</taxon>
        <taxon>Mammalia</taxon>
        <taxon>Eutheria</taxon>
        <taxon>Euarchontoglires</taxon>
        <taxon>Glires</taxon>
        <taxon>Rodentia</taxon>
        <taxon>Castorimorpha</taxon>
        <taxon>Castoridae</taxon>
        <taxon>Castor</taxon>
    </lineage>
</organism>
<dbReference type="Pfam" id="PF00046">
    <property type="entry name" value="Homeodomain"/>
    <property type="match status" value="1"/>
</dbReference>
<evidence type="ECO:0000313" key="5">
    <source>
        <dbReference type="RefSeq" id="XP_020006699.1"/>
    </source>
</evidence>